<evidence type="ECO:0000313" key="2">
    <source>
        <dbReference type="Proteomes" id="UP000266841"/>
    </source>
</evidence>
<dbReference type="AlphaFoldDB" id="K0RQX1"/>
<protein>
    <submittedName>
        <fullName evidence="1">Uncharacterized protein</fullName>
    </submittedName>
</protein>
<gene>
    <name evidence="1" type="ORF">THAOC_25581</name>
</gene>
<proteinExistence type="predicted"/>
<name>K0RQX1_THAOC</name>
<keyword evidence="2" id="KW-1185">Reference proteome</keyword>
<sequence length="271" mass="29646">FRGPSETTTFQVGEEDIDHLALVDVTPAATEELVEESSADYDVGASNTLNDMALSPTLIQPIKGNSPLTGHVNRSSTSVNSLLSLVTASGDALRRGQSKSYGILFDIATTPTSSPTTISGMDFYIDASSPVRYEIYTKEGSWQEETNVENEMYKIGFKQISQGTATGRGASEYTKIPLRDFKDVEMKGGGSRQAFYVTMSDDILISKTYEGNGVGRHEMKTIVLSSNEELTIFYGAAVRDYPLDRADPVTDFWYNSGFLGRVWYKKSPAGS</sequence>
<evidence type="ECO:0000313" key="1">
    <source>
        <dbReference type="EMBL" id="EJK54764.1"/>
    </source>
</evidence>
<comment type="caution">
    <text evidence="1">The sequence shown here is derived from an EMBL/GenBank/DDBJ whole genome shotgun (WGS) entry which is preliminary data.</text>
</comment>
<organism evidence="1 2">
    <name type="scientific">Thalassiosira oceanica</name>
    <name type="common">Marine diatom</name>
    <dbReference type="NCBI Taxonomy" id="159749"/>
    <lineage>
        <taxon>Eukaryota</taxon>
        <taxon>Sar</taxon>
        <taxon>Stramenopiles</taxon>
        <taxon>Ochrophyta</taxon>
        <taxon>Bacillariophyta</taxon>
        <taxon>Coscinodiscophyceae</taxon>
        <taxon>Thalassiosirophycidae</taxon>
        <taxon>Thalassiosirales</taxon>
        <taxon>Thalassiosiraceae</taxon>
        <taxon>Thalassiosira</taxon>
    </lineage>
</organism>
<accession>K0RQX1</accession>
<reference evidence="1 2" key="1">
    <citation type="journal article" date="2012" name="Genome Biol.">
        <title>Genome and low-iron response of an oceanic diatom adapted to chronic iron limitation.</title>
        <authorList>
            <person name="Lommer M."/>
            <person name="Specht M."/>
            <person name="Roy A.S."/>
            <person name="Kraemer L."/>
            <person name="Andreson R."/>
            <person name="Gutowska M.A."/>
            <person name="Wolf J."/>
            <person name="Bergner S.V."/>
            <person name="Schilhabel M.B."/>
            <person name="Klostermeier U.C."/>
            <person name="Beiko R.G."/>
            <person name="Rosenstiel P."/>
            <person name="Hippler M."/>
            <person name="Laroche J."/>
        </authorList>
    </citation>
    <scope>NUCLEOTIDE SEQUENCE [LARGE SCALE GENOMIC DNA]</scope>
    <source>
        <strain evidence="1 2">CCMP1005</strain>
    </source>
</reference>
<dbReference type="Proteomes" id="UP000266841">
    <property type="component" value="Unassembled WGS sequence"/>
</dbReference>
<dbReference type="eggNOG" id="ENOG502QYGA">
    <property type="taxonomic scope" value="Eukaryota"/>
</dbReference>
<feature type="non-terminal residue" evidence="1">
    <location>
        <position position="1"/>
    </location>
</feature>
<dbReference type="EMBL" id="AGNL01035318">
    <property type="protein sequence ID" value="EJK54764.1"/>
    <property type="molecule type" value="Genomic_DNA"/>
</dbReference>